<evidence type="ECO:0000313" key="4">
    <source>
        <dbReference type="Proteomes" id="UP001597601"/>
    </source>
</evidence>
<name>A0ABW5XNE0_9SPHI</name>
<organism evidence="3 4">
    <name type="scientific">Mucilaginibacter antarcticus</name>
    <dbReference type="NCBI Taxonomy" id="1855725"/>
    <lineage>
        <taxon>Bacteria</taxon>
        <taxon>Pseudomonadati</taxon>
        <taxon>Bacteroidota</taxon>
        <taxon>Sphingobacteriia</taxon>
        <taxon>Sphingobacteriales</taxon>
        <taxon>Sphingobacteriaceae</taxon>
        <taxon>Mucilaginibacter</taxon>
    </lineage>
</organism>
<keyword evidence="1" id="KW-0812">Transmembrane</keyword>
<feature type="chain" id="PRO_5047463276" description="Oxygen tolerance protein BatD" evidence="2">
    <location>
        <begin position="26"/>
        <end position="329"/>
    </location>
</feature>
<evidence type="ECO:0000313" key="3">
    <source>
        <dbReference type="EMBL" id="MFD2865299.1"/>
    </source>
</evidence>
<gene>
    <name evidence="3" type="ORF">ACFSYC_11430</name>
</gene>
<protein>
    <recommendedName>
        <fullName evidence="5">Oxygen tolerance protein BatD</fullName>
    </recommendedName>
</protein>
<feature type="signal peptide" evidence="2">
    <location>
        <begin position="1"/>
        <end position="25"/>
    </location>
</feature>
<feature type="transmembrane region" description="Helical" evidence="1">
    <location>
        <begin position="163"/>
        <end position="183"/>
    </location>
</feature>
<keyword evidence="1" id="KW-0472">Membrane</keyword>
<dbReference type="Proteomes" id="UP001597601">
    <property type="component" value="Unassembled WGS sequence"/>
</dbReference>
<keyword evidence="2" id="KW-0732">Signal</keyword>
<dbReference type="EMBL" id="JBHUON010000012">
    <property type="protein sequence ID" value="MFD2865299.1"/>
    <property type="molecule type" value="Genomic_DNA"/>
</dbReference>
<accession>A0ABW5XNE0</accession>
<evidence type="ECO:0000256" key="1">
    <source>
        <dbReference type="SAM" id="Phobius"/>
    </source>
</evidence>
<evidence type="ECO:0000256" key="2">
    <source>
        <dbReference type="SAM" id="SignalP"/>
    </source>
</evidence>
<proteinExistence type="predicted"/>
<sequence>MNKMFLKYTFRLLCTTLLYTGIASAQSVKVEASLQDFTIKIGDQTKLFLIVSQAANERVTFPKLQDTITGPIQIVSTNKADTVVDQQDKNRITVTQGYTITSFEAGIHNLPAFTFGTSAGALRSNELSLQVQTVKIDTSKAIYDIKQPIVVTYTFMDWVKDNWIWLLAVLWMIVLIGGIVYYLRNRPKADAIINILKPAVPPHTIALGKLADLNARKVWQQGDFKEYHTELADIIREYLEQRYEIKVYEKTTDEILTSLNNRAMNSEANVLLTQLLTLADLAKFAKFNPLPIENETSMDNAVAFVLKTKEESKSTTNNHTRGSGIDGTI</sequence>
<reference evidence="4" key="1">
    <citation type="journal article" date="2019" name="Int. J. Syst. Evol. Microbiol.">
        <title>The Global Catalogue of Microorganisms (GCM) 10K type strain sequencing project: providing services to taxonomists for standard genome sequencing and annotation.</title>
        <authorList>
            <consortium name="The Broad Institute Genomics Platform"/>
            <consortium name="The Broad Institute Genome Sequencing Center for Infectious Disease"/>
            <person name="Wu L."/>
            <person name="Ma J."/>
        </authorList>
    </citation>
    <scope>NUCLEOTIDE SEQUENCE [LARGE SCALE GENOMIC DNA]</scope>
    <source>
        <strain evidence="4">KCTC 52232</strain>
    </source>
</reference>
<evidence type="ECO:0008006" key="5">
    <source>
        <dbReference type="Google" id="ProtNLM"/>
    </source>
</evidence>
<keyword evidence="1" id="KW-1133">Transmembrane helix</keyword>
<dbReference type="RefSeq" id="WP_377127380.1">
    <property type="nucleotide sequence ID" value="NZ_JBHUON010000012.1"/>
</dbReference>
<keyword evidence="4" id="KW-1185">Reference proteome</keyword>
<comment type="caution">
    <text evidence="3">The sequence shown here is derived from an EMBL/GenBank/DDBJ whole genome shotgun (WGS) entry which is preliminary data.</text>
</comment>